<proteinExistence type="predicted"/>
<feature type="compositionally biased region" description="Acidic residues" evidence="1">
    <location>
        <begin position="55"/>
        <end position="68"/>
    </location>
</feature>
<comment type="caution">
    <text evidence="2">The sequence shown here is derived from an EMBL/GenBank/DDBJ whole genome shotgun (WGS) entry which is preliminary data.</text>
</comment>
<dbReference type="Proteomes" id="UP000820818">
    <property type="component" value="Linkage Group LG8"/>
</dbReference>
<feature type="region of interest" description="Disordered" evidence="1">
    <location>
        <begin position="53"/>
        <end position="111"/>
    </location>
</feature>
<gene>
    <name evidence="2" type="ORF">GHT06_020136</name>
</gene>
<accession>A0AAD5KLS0</accession>
<name>A0AAD5KLS0_9CRUS</name>
<sequence>MEPRLSTLPSSDSLRLKMHLQEQLRWTLRPRPPHGRHCRYSLTDGRNIAALLEYEPSDFEETDDEIESLSDRDRGNKKENQDEPTTEQESESEIQEKTDADMNPISETDTR</sequence>
<dbReference type="AlphaFoldDB" id="A0AAD5KLS0"/>
<evidence type="ECO:0000256" key="1">
    <source>
        <dbReference type="SAM" id="MobiDB-lite"/>
    </source>
</evidence>
<reference evidence="2 3" key="1">
    <citation type="submission" date="2022-05" db="EMBL/GenBank/DDBJ databases">
        <title>A multi-omics perspective on studying reproductive biology in Daphnia sinensis.</title>
        <authorList>
            <person name="Jia J."/>
        </authorList>
    </citation>
    <scope>NUCLEOTIDE SEQUENCE [LARGE SCALE GENOMIC DNA]</scope>
    <source>
        <strain evidence="2 3">WSL</strain>
    </source>
</reference>
<evidence type="ECO:0000313" key="2">
    <source>
        <dbReference type="EMBL" id="KAI9554859.1"/>
    </source>
</evidence>
<protein>
    <submittedName>
        <fullName evidence="2">Uncharacterized protein</fullName>
    </submittedName>
</protein>
<evidence type="ECO:0000313" key="3">
    <source>
        <dbReference type="Proteomes" id="UP000820818"/>
    </source>
</evidence>
<keyword evidence="3" id="KW-1185">Reference proteome</keyword>
<dbReference type="EMBL" id="WJBH02000008">
    <property type="protein sequence ID" value="KAI9554859.1"/>
    <property type="molecule type" value="Genomic_DNA"/>
</dbReference>
<feature type="compositionally biased region" description="Basic and acidic residues" evidence="1">
    <location>
        <begin position="69"/>
        <end position="81"/>
    </location>
</feature>
<feature type="compositionally biased region" description="Acidic residues" evidence="1">
    <location>
        <begin position="82"/>
        <end position="93"/>
    </location>
</feature>
<organism evidence="2 3">
    <name type="scientific">Daphnia sinensis</name>
    <dbReference type="NCBI Taxonomy" id="1820382"/>
    <lineage>
        <taxon>Eukaryota</taxon>
        <taxon>Metazoa</taxon>
        <taxon>Ecdysozoa</taxon>
        <taxon>Arthropoda</taxon>
        <taxon>Crustacea</taxon>
        <taxon>Branchiopoda</taxon>
        <taxon>Diplostraca</taxon>
        <taxon>Cladocera</taxon>
        <taxon>Anomopoda</taxon>
        <taxon>Daphniidae</taxon>
        <taxon>Daphnia</taxon>
        <taxon>Daphnia similis group</taxon>
    </lineage>
</organism>